<feature type="chain" id="PRO_5020823402" description="C-type lysozyme inhibitor domain-containing protein" evidence="1">
    <location>
        <begin position="23"/>
        <end position="136"/>
    </location>
</feature>
<dbReference type="Proteomes" id="UP000298616">
    <property type="component" value="Chromosome"/>
</dbReference>
<dbReference type="KEGG" id="fpf:DCC35_04790"/>
<evidence type="ECO:0000256" key="1">
    <source>
        <dbReference type="SAM" id="SignalP"/>
    </source>
</evidence>
<dbReference type="PROSITE" id="PS51257">
    <property type="entry name" value="PROKAR_LIPOPROTEIN"/>
    <property type="match status" value="1"/>
</dbReference>
<name>A0A4D7JZL9_9BACT</name>
<keyword evidence="1" id="KW-0732">Signal</keyword>
<organism evidence="2 3">
    <name type="scientific">Mangrovivirga cuniculi</name>
    <dbReference type="NCBI Taxonomy" id="2715131"/>
    <lineage>
        <taxon>Bacteria</taxon>
        <taxon>Pseudomonadati</taxon>
        <taxon>Bacteroidota</taxon>
        <taxon>Cytophagia</taxon>
        <taxon>Cytophagales</taxon>
        <taxon>Mangrovivirgaceae</taxon>
        <taxon>Mangrovivirga</taxon>
    </lineage>
</organism>
<feature type="signal peptide" evidence="1">
    <location>
        <begin position="1"/>
        <end position="22"/>
    </location>
</feature>
<dbReference type="EMBL" id="CP028923">
    <property type="protein sequence ID" value="QCK14114.1"/>
    <property type="molecule type" value="Genomic_DNA"/>
</dbReference>
<keyword evidence="3" id="KW-1185">Reference proteome</keyword>
<dbReference type="AlphaFoldDB" id="A0A4D7JZL9"/>
<proteinExistence type="predicted"/>
<evidence type="ECO:0008006" key="4">
    <source>
        <dbReference type="Google" id="ProtNLM"/>
    </source>
</evidence>
<evidence type="ECO:0000313" key="2">
    <source>
        <dbReference type="EMBL" id="QCK14114.1"/>
    </source>
</evidence>
<reference evidence="2 3" key="1">
    <citation type="submission" date="2018-04" db="EMBL/GenBank/DDBJ databases">
        <title>Complete genome uncultured novel isolate.</title>
        <authorList>
            <person name="Merlino G."/>
        </authorList>
    </citation>
    <scope>NUCLEOTIDE SEQUENCE [LARGE SCALE GENOMIC DNA]</scope>
    <source>
        <strain evidence="3">R1DC9</strain>
    </source>
</reference>
<protein>
    <recommendedName>
        <fullName evidence="4">C-type lysozyme inhibitor domain-containing protein</fullName>
    </recommendedName>
</protein>
<sequence>MNIRYFLILIFLTVLFSCTTNKSNSSTIQSSILEDITGNNKCDSLVVLENKPKTYSLYKCIVNNEHRSAVNFFIYSNNSDSLIYQNSIANGDVYWVTDDVIKVDRVEGIESESDNNDYFFNVSNSSRTAKPIFNQK</sequence>
<gene>
    <name evidence="2" type="ORF">DCC35_04790</name>
</gene>
<accession>A0A4D7JZL9</accession>
<evidence type="ECO:0000313" key="3">
    <source>
        <dbReference type="Proteomes" id="UP000298616"/>
    </source>
</evidence>